<reference evidence="2 3" key="1">
    <citation type="journal article" date="2019" name="Sci. Rep.">
        <title>A high-quality genome of Eragrostis curvula grass provides insights into Poaceae evolution and supports new strategies to enhance forage quality.</title>
        <authorList>
            <person name="Carballo J."/>
            <person name="Santos B.A.C.M."/>
            <person name="Zappacosta D."/>
            <person name="Garbus I."/>
            <person name="Selva J.P."/>
            <person name="Gallo C.A."/>
            <person name="Diaz A."/>
            <person name="Albertini E."/>
            <person name="Caccamo M."/>
            <person name="Echenique V."/>
        </authorList>
    </citation>
    <scope>NUCLEOTIDE SEQUENCE [LARGE SCALE GENOMIC DNA]</scope>
    <source>
        <strain evidence="3">cv. Victoria</strain>
        <tissue evidence="2">Leaf</tissue>
    </source>
</reference>
<name>A0A5J9SVF2_9POAL</name>
<comment type="similarity">
    <text evidence="1">Belongs to the UDP-glycosyltransferase family.</text>
</comment>
<dbReference type="SUPFAM" id="SSF53756">
    <property type="entry name" value="UDP-Glycosyltransferase/glycogen phosphorylase"/>
    <property type="match status" value="1"/>
</dbReference>
<accession>A0A5J9SVF2</accession>
<dbReference type="OrthoDB" id="5835829at2759"/>
<protein>
    <submittedName>
        <fullName evidence="2">Uncharacterized protein</fullName>
    </submittedName>
</protein>
<dbReference type="EMBL" id="RWGY01000248">
    <property type="protein sequence ID" value="TVU02965.1"/>
    <property type="molecule type" value="Genomic_DNA"/>
</dbReference>
<proteinExistence type="inferred from homology"/>
<dbReference type="PANTHER" id="PTHR11926">
    <property type="entry name" value="GLUCOSYL/GLUCURONOSYL TRANSFERASES"/>
    <property type="match status" value="1"/>
</dbReference>
<dbReference type="GO" id="GO:0080044">
    <property type="term" value="F:quercetin 7-O-glucosyltransferase activity"/>
    <property type="evidence" value="ECO:0007669"/>
    <property type="project" value="TreeGrafter"/>
</dbReference>
<keyword evidence="3" id="KW-1185">Reference proteome</keyword>
<evidence type="ECO:0000313" key="3">
    <source>
        <dbReference type="Proteomes" id="UP000324897"/>
    </source>
</evidence>
<feature type="non-terminal residue" evidence="2">
    <location>
        <position position="1"/>
    </location>
</feature>
<dbReference type="Proteomes" id="UP000324897">
    <property type="component" value="Unassembled WGS sequence"/>
</dbReference>
<dbReference type="PANTHER" id="PTHR11926:SF1400">
    <property type="entry name" value="DIMBOA UDP-GLUCOSYLTRANSFERASE BX8"/>
    <property type="match status" value="1"/>
</dbReference>
<dbReference type="Gene3D" id="3.40.50.2000">
    <property type="entry name" value="Glycogen Phosphorylase B"/>
    <property type="match status" value="1"/>
</dbReference>
<comment type="caution">
    <text evidence="2">The sequence shown here is derived from an EMBL/GenBank/DDBJ whole genome shotgun (WGS) entry which is preliminary data.</text>
</comment>
<dbReference type="GO" id="GO:0080043">
    <property type="term" value="F:quercetin 3-O-glucosyltransferase activity"/>
    <property type="evidence" value="ECO:0007669"/>
    <property type="project" value="TreeGrafter"/>
</dbReference>
<sequence length="176" mass="19012">MTPPPPAPSSTAAARRRQVLLFPLPYQGHVTPMFRLADVLHARGFAVTVFHTHFNAPDPSRHPDYRFVPVPDGMSGPAPVAVNDIVARILALNGACEAAFRDRLKGVLEEYAGEDVACLIADVHLLSMVEMANQLGVPTLTLRTGSAACFTVFLAYPMLCEKGYVPVQGMSLDRAV</sequence>
<evidence type="ECO:0000313" key="2">
    <source>
        <dbReference type="EMBL" id="TVU02965.1"/>
    </source>
</evidence>
<organism evidence="2 3">
    <name type="scientific">Eragrostis curvula</name>
    <name type="common">weeping love grass</name>
    <dbReference type="NCBI Taxonomy" id="38414"/>
    <lineage>
        <taxon>Eukaryota</taxon>
        <taxon>Viridiplantae</taxon>
        <taxon>Streptophyta</taxon>
        <taxon>Embryophyta</taxon>
        <taxon>Tracheophyta</taxon>
        <taxon>Spermatophyta</taxon>
        <taxon>Magnoliopsida</taxon>
        <taxon>Liliopsida</taxon>
        <taxon>Poales</taxon>
        <taxon>Poaceae</taxon>
        <taxon>PACMAD clade</taxon>
        <taxon>Chloridoideae</taxon>
        <taxon>Eragrostideae</taxon>
        <taxon>Eragrostidinae</taxon>
        <taxon>Eragrostis</taxon>
    </lineage>
</organism>
<dbReference type="AlphaFoldDB" id="A0A5J9SVF2"/>
<dbReference type="Gramene" id="TVU02965">
    <property type="protein sequence ID" value="TVU02965"/>
    <property type="gene ID" value="EJB05_51510"/>
</dbReference>
<evidence type="ECO:0000256" key="1">
    <source>
        <dbReference type="ARBA" id="ARBA00009995"/>
    </source>
</evidence>
<gene>
    <name evidence="2" type="ORF">EJB05_51510</name>
</gene>